<dbReference type="PANTHER" id="PTHR43884:SF25">
    <property type="entry name" value="ACYL-COA DEHYDROGENASE YDBM-RELATED"/>
    <property type="match status" value="1"/>
</dbReference>
<dbReference type="InterPro" id="IPR036250">
    <property type="entry name" value="AcylCo_DH-like_C"/>
</dbReference>
<dbReference type="Proteomes" id="UP000318138">
    <property type="component" value="Chromosome"/>
</dbReference>
<feature type="domain" description="Acyl-CoA oxidase/dehydrogenase middle" evidence="3">
    <location>
        <begin position="117"/>
        <end position="210"/>
    </location>
</feature>
<evidence type="ECO:0000256" key="2">
    <source>
        <dbReference type="ARBA" id="ARBA00023002"/>
    </source>
</evidence>
<protein>
    <submittedName>
        <fullName evidence="6">Acyl-CoA/acyl-ACP dehydrogenase</fullName>
    </submittedName>
</protein>
<dbReference type="InterPro" id="IPR046373">
    <property type="entry name" value="Acyl-CoA_Oxase/DH_mid-dom_sf"/>
</dbReference>
<reference evidence="7" key="1">
    <citation type="submission" date="2019-07" db="EMBL/GenBank/DDBJ databases">
        <title>Bacillus alkalisoli sp. nov. isolated from saline soil.</title>
        <authorList>
            <person name="Sun J.-Q."/>
            <person name="Xu L."/>
        </authorList>
    </citation>
    <scope>NUCLEOTIDE SEQUENCE [LARGE SCALE GENOMIC DNA]</scope>
    <source>
        <strain evidence="7">M4U3P1</strain>
    </source>
</reference>
<dbReference type="GO" id="GO:0050660">
    <property type="term" value="F:flavin adenine dinucleotide binding"/>
    <property type="evidence" value="ECO:0007669"/>
    <property type="project" value="InterPro"/>
</dbReference>
<dbReference type="RefSeq" id="WP_176009234.1">
    <property type="nucleotide sequence ID" value="NZ_CP041372.2"/>
</dbReference>
<dbReference type="GO" id="GO:0003995">
    <property type="term" value="F:acyl-CoA dehydrogenase activity"/>
    <property type="evidence" value="ECO:0007669"/>
    <property type="project" value="TreeGrafter"/>
</dbReference>
<dbReference type="Pfam" id="PF02771">
    <property type="entry name" value="Acyl-CoA_dh_N"/>
    <property type="match status" value="1"/>
</dbReference>
<dbReference type="InterPro" id="IPR037069">
    <property type="entry name" value="AcylCoA_DH/ox_N_sf"/>
</dbReference>
<dbReference type="PANTHER" id="PTHR43884">
    <property type="entry name" value="ACYL-COA DEHYDROGENASE"/>
    <property type="match status" value="1"/>
</dbReference>
<dbReference type="InterPro" id="IPR013107">
    <property type="entry name" value="Acyl-CoA_DH_C"/>
</dbReference>
<dbReference type="Gene3D" id="1.10.540.10">
    <property type="entry name" value="Acyl-CoA dehydrogenase/oxidase, N-terminal domain"/>
    <property type="match status" value="1"/>
</dbReference>
<accession>A0A859FEC3</accession>
<keyword evidence="1" id="KW-0285">Flavoprotein</keyword>
<dbReference type="SUPFAM" id="SSF56645">
    <property type="entry name" value="Acyl-CoA dehydrogenase NM domain-like"/>
    <property type="match status" value="1"/>
</dbReference>
<dbReference type="CDD" id="cd00567">
    <property type="entry name" value="ACAD"/>
    <property type="match status" value="1"/>
</dbReference>
<dbReference type="InterPro" id="IPR013786">
    <property type="entry name" value="AcylCoA_DH/ox_N"/>
</dbReference>
<keyword evidence="2" id="KW-0560">Oxidoreductase</keyword>
<dbReference type="SUPFAM" id="SSF47203">
    <property type="entry name" value="Acyl-CoA dehydrogenase C-terminal domain-like"/>
    <property type="match status" value="1"/>
</dbReference>
<dbReference type="Gene3D" id="1.20.140.10">
    <property type="entry name" value="Butyryl-CoA Dehydrogenase, subunit A, domain 3"/>
    <property type="match status" value="1"/>
</dbReference>
<dbReference type="Gene3D" id="2.40.110.10">
    <property type="entry name" value="Butyryl-CoA Dehydrogenase, subunit A, domain 2"/>
    <property type="match status" value="1"/>
</dbReference>
<evidence type="ECO:0000313" key="7">
    <source>
        <dbReference type="Proteomes" id="UP000318138"/>
    </source>
</evidence>
<dbReference type="InterPro" id="IPR006091">
    <property type="entry name" value="Acyl-CoA_Oxase/DH_mid-dom"/>
</dbReference>
<organism evidence="6 7">
    <name type="scientific">Paenalkalicoccus suaedae</name>
    <dbReference type="NCBI Taxonomy" id="2592382"/>
    <lineage>
        <taxon>Bacteria</taxon>
        <taxon>Bacillati</taxon>
        <taxon>Bacillota</taxon>
        <taxon>Bacilli</taxon>
        <taxon>Bacillales</taxon>
        <taxon>Bacillaceae</taxon>
        <taxon>Paenalkalicoccus</taxon>
    </lineage>
</organism>
<dbReference type="KEGG" id="psua:FLK61_31280"/>
<feature type="domain" description="Acyl-CoA dehydrogenase/oxidase N-terminal" evidence="4">
    <location>
        <begin position="14"/>
        <end position="90"/>
    </location>
</feature>
<dbReference type="Pfam" id="PF02770">
    <property type="entry name" value="Acyl-CoA_dh_M"/>
    <property type="match status" value="1"/>
</dbReference>
<proteinExistence type="predicted"/>
<keyword evidence="7" id="KW-1185">Reference proteome</keyword>
<dbReference type="PIRSF" id="PIRSF016578">
    <property type="entry name" value="HsaA"/>
    <property type="match status" value="1"/>
</dbReference>
<evidence type="ECO:0000256" key="1">
    <source>
        <dbReference type="ARBA" id="ARBA00022630"/>
    </source>
</evidence>
<evidence type="ECO:0000259" key="4">
    <source>
        <dbReference type="Pfam" id="PF02771"/>
    </source>
</evidence>
<evidence type="ECO:0000313" key="6">
    <source>
        <dbReference type="EMBL" id="QKS71198.1"/>
    </source>
</evidence>
<name>A0A859FEC3_9BACI</name>
<sequence length="375" mass="41107">MSIKTTQLIEEAHILKEKFADRAAFYDESAMLPEENIRDLKNAFFLSMTVSERVGGHGLTLVPMLEILTTLAEGDAPTALSFGWHAGYCLELSEDSISPKTEKLLTTIAKEQVLLNLAQTEKATGSPARGGAPTVSAARRDSGWVINGTKTFTSFAKALDYAVISATVKETGEKGFFVIDMTKPGVTIEETWDSVSMRATRSDDLVLTDVFVEEDALLKTEALTSPKPRGWYLLVPAVYLGVAKAARAYAKEFANSYQPSTLPHPIAEVPEVQRKFGEIELALFEAETLLHATARKWEETDLQSRDDLRGDLGATKKIVTEKANIIVDLAMKVVGAKSLSQSCPLQRHFRDVRAGLHNPPAEDLVISQLGKNILK</sequence>
<dbReference type="AlphaFoldDB" id="A0A859FEC3"/>
<dbReference type="EMBL" id="CP041372">
    <property type="protein sequence ID" value="QKS71198.1"/>
    <property type="molecule type" value="Genomic_DNA"/>
</dbReference>
<feature type="domain" description="Acyl-CoA dehydrogenase C-terminal" evidence="5">
    <location>
        <begin position="236"/>
        <end position="355"/>
    </location>
</feature>
<gene>
    <name evidence="6" type="ORF">FLK61_31280</name>
</gene>
<dbReference type="Pfam" id="PF08028">
    <property type="entry name" value="Acyl-CoA_dh_2"/>
    <property type="match status" value="1"/>
</dbReference>
<evidence type="ECO:0000259" key="5">
    <source>
        <dbReference type="Pfam" id="PF08028"/>
    </source>
</evidence>
<evidence type="ECO:0000259" key="3">
    <source>
        <dbReference type="Pfam" id="PF02770"/>
    </source>
</evidence>
<dbReference type="InterPro" id="IPR009100">
    <property type="entry name" value="AcylCoA_DH/oxidase_NM_dom_sf"/>
</dbReference>